<accession>A0A1J6JQQ6</accession>
<comment type="caution">
    <text evidence="2">The sequence shown here is derived from an EMBL/GenBank/DDBJ whole genome shotgun (WGS) entry which is preliminary data.</text>
</comment>
<name>A0A1J6JQQ6_NICAT</name>
<sequence>MRCKITLTMTGKLSRIFYGNVFTKYLHSEEDPDFDIVLPALTRSFDITRVQGPDEDGLSTLTAPECNAQDECLFVHLYGMMDLQLRIGGRPALNGLGPGPGVPLEEDENTPEPSVHEDDT</sequence>
<evidence type="ECO:0000313" key="3">
    <source>
        <dbReference type="Proteomes" id="UP000187609"/>
    </source>
</evidence>
<evidence type="ECO:0000256" key="1">
    <source>
        <dbReference type="SAM" id="MobiDB-lite"/>
    </source>
</evidence>
<reference evidence="2" key="1">
    <citation type="submission" date="2016-11" db="EMBL/GenBank/DDBJ databases">
        <title>The genome of Nicotiana attenuata.</title>
        <authorList>
            <person name="Xu S."/>
            <person name="Brockmoeller T."/>
            <person name="Gaquerel E."/>
            <person name="Navarro A."/>
            <person name="Kuhl H."/>
            <person name="Gase K."/>
            <person name="Ling Z."/>
            <person name="Zhou W."/>
            <person name="Kreitzer C."/>
            <person name="Stanke M."/>
            <person name="Tang H."/>
            <person name="Lyons E."/>
            <person name="Pandey P."/>
            <person name="Pandey S.P."/>
            <person name="Timmermann B."/>
            <person name="Baldwin I.T."/>
        </authorList>
    </citation>
    <scope>NUCLEOTIDE SEQUENCE [LARGE SCALE GENOMIC DNA]</scope>
    <source>
        <strain evidence="2">UT</strain>
    </source>
</reference>
<organism evidence="2 3">
    <name type="scientific">Nicotiana attenuata</name>
    <name type="common">Coyote tobacco</name>
    <dbReference type="NCBI Taxonomy" id="49451"/>
    <lineage>
        <taxon>Eukaryota</taxon>
        <taxon>Viridiplantae</taxon>
        <taxon>Streptophyta</taxon>
        <taxon>Embryophyta</taxon>
        <taxon>Tracheophyta</taxon>
        <taxon>Spermatophyta</taxon>
        <taxon>Magnoliopsida</taxon>
        <taxon>eudicotyledons</taxon>
        <taxon>Gunneridae</taxon>
        <taxon>Pentapetalae</taxon>
        <taxon>asterids</taxon>
        <taxon>lamiids</taxon>
        <taxon>Solanales</taxon>
        <taxon>Solanaceae</taxon>
        <taxon>Nicotianoideae</taxon>
        <taxon>Nicotianeae</taxon>
        <taxon>Nicotiana</taxon>
    </lineage>
</organism>
<protein>
    <submittedName>
        <fullName evidence="2">Uncharacterized protein</fullName>
    </submittedName>
</protein>
<gene>
    <name evidence="2" type="ORF">A4A49_54018</name>
</gene>
<feature type="region of interest" description="Disordered" evidence="1">
    <location>
        <begin position="90"/>
        <end position="120"/>
    </location>
</feature>
<evidence type="ECO:0000313" key="2">
    <source>
        <dbReference type="EMBL" id="OIT20098.1"/>
    </source>
</evidence>
<dbReference type="Proteomes" id="UP000187609">
    <property type="component" value="Unassembled WGS sequence"/>
</dbReference>
<keyword evidence="3" id="KW-1185">Reference proteome</keyword>
<dbReference type="AlphaFoldDB" id="A0A1J6JQQ6"/>
<dbReference type="EMBL" id="MJEQ01005732">
    <property type="protein sequence ID" value="OIT20098.1"/>
    <property type="molecule type" value="Genomic_DNA"/>
</dbReference>
<dbReference type="Gramene" id="OIT20098">
    <property type="protein sequence ID" value="OIT20098"/>
    <property type="gene ID" value="A4A49_54018"/>
</dbReference>
<proteinExistence type="predicted"/>